<sequence length="127" mass="14774">MAFTTFQDRRFKSLLWSQRPRLPLPNPRSDELKLVRALLISGHGLADDDDNQDDNDDDDDDEEEGDVYRIEIMLRFHDSHVNFKLYSQASCARIWCLNPSGFNATTTYRSSSLSWWWVLKTLCTDGV</sequence>
<proteinExistence type="predicted"/>
<evidence type="ECO:0000256" key="1">
    <source>
        <dbReference type="SAM" id="MobiDB-lite"/>
    </source>
</evidence>
<feature type="compositionally biased region" description="Acidic residues" evidence="1">
    <location>
        <begin position="47"/>
        <end position="63"/>
    </location>
</feature>
<keyword evidence="3" id="KW-1185">Reference proteome</keyword>
<evidence type="ECO:0000313" key="3">
    <source>
        <dbReference type="Proteomes" id="UP001168972"/>
    </source>
</evidence>
<feature type="region of interest" description="Disordered" evidence="1">
    <location>
        <begin position="44"/>
        <end position="63"/>
    </location>
</feature>
<dbReference type="AlphaFoldDB" id="A0AA39FZK1"/>
<gene>
    <name evidence="2" type="ORF">PV327_007618</name>
</gene>
<accession>A0AA39FZK1</accession>
<reference evidence="2" key="2">
    <citation type="submission" date="2023-03" db="EMBL/GenBank/DDBJ databases">
        <authorList>
            <person name="Inwood S.N."/>
            <person name="Skelly J.G."/>
            <person name="Guhlin J."/>
            <person name="Harrop T.W.R."/>
            <person name="Goldson S.G."/>
            <person name="Dearden P.K."/>
        </authorList>
    </citation>
    <scope>NUCLEOTIDE SEQUENCE</scope>
    <source>
        <strain evidence="2">Lincoln</strain>
        <tissue evidence="2">Whole body</tissue>
    </source>
</reference>
<name>A0AA39FZK1_MICHY</name>
<evidence type="ECO:0000313" key="2">
    <source>
        <dbReference type="EMBL" id="KAK0178757.1"/>
    </source>
</evidence>
<dbReference type="Proteomes" id="UP001168972">
    <property type="component" value="Unassembled WGS sequence"/>
</dbReference>
<dbReference type="EMBL" id="JAQQBR010000004">
    <property type="protein sequence ID" value="KAK0178757.1"/>
    <property type="molecule type" value="Genomic_DNA"/>
</dbReference>
<protein>
    <submittedName>
        <fullName evidence="2">Uncharacterized protein</fullName>
    </submittedName>
</protein>
<comment type="caution">
    <text evidence="2">The sequence shown here is derived from an EMBL/GenBank/DDBJ whole genome shotgun (WGS) entry which is preliminary data.</text>
</comment>
<reference evidence="2" key="1">
    <citation type="journal article" date="2023" name="bioRxiv">
        <title>Scaffold-level genome assemblies of two parasitoid biocontrol wasps reveal the parthenogenesis mechanism and an associated novel virus.</title>
        <authorList>
            <person name="Inwood S."/>
            <person name="Skelly J."/>
            <person name="Guhlin J."/>
            <person name="Harrop T."/>
            <person name="Goldson S."/>
            <person name="Dearden P."/>
        </authorList>
    </citation>
    <scope>NUCLEOTIDE SEQUENCE</scope>
    <source>
        <strain evidence="2">Lincoln</strain>
        <tissue evidence="2">Whole body</tissue>
    </source>
</reference>
<organism evidence="2 3">
    <name type="scientific">Microctonus hyperodae</name>
    <name type="common">Parasitoid wasp</name>
    <dbReference type="NCBI Taxonomy" id="165561"/>
    <lineage>
        <taxon>Eukaryota</taxon>
        <taxon>Metazoa</taxon>
        <taxon>Ecdysozoa</taxon>
        <taxon>Arthropoda</taxon>
        <taxon>Hexapoda</taxon>
        <taxon>Insecta</taxon>
        <taxon>Pterygota</taxon>
        <taxon>Neoptera</taxon>
        <taxon>Endopterygota</taxon>
        <taxon>Hymenoptera</taxon>
        <taxon>Apocrita</taxon>
        <taxon>Ichneumonoidea</taxon>
        <taxon>Braconidae</taxon>
        <taxon>Euphorinae</taxon>
        <taxon>Microctonus</taxon>
    </lineage>
</organism>